<protein>
    <submittedName>
        <fullName evidence="3">DNA-protecting protein DprA</fullName>
    </submittedName>
</protein>
<dbReference type="EMBL" id="JADIMI010000001">
    <property type="protein sequence ID" value="MBO8451255.1"/>
    <property type="molecule type" value="Genomic_DNA"/>
</dbReference>
<accession>A0A9D9EQH6</accession>
<sequence>MEIYDEKICRCALNRLFGFRPAVAIALVDAFGSAASVFGADRKELPPGTLKYFGAGGICDEEYMKSESELERLSAEGVEFIRDGDPAYPALLAECPDRPMGLYVKSRSGGEEVFMQDRLFISVVGTRDMSAYGKEWCRRLIFALADTGRDICIVSGLALGCDITAHRAALERGLPTIAVLPAGIDTIYPYRHSADADRIQKAEGGALVTDYPPGTAPLQINFVRRNRIIAGISGAVILIESKVRGGGMITARLAFSYSRDIYALPGRADDIRSAGCNLLVREKTAEPIVSEAALLDSLGLSRRQPPVVRNDRTMLAEKFSGLDRTAVDVMSDILVAVRKERGIDIETLSARCGLGYGRTLELAMLLESDGIISIDLMQRCSINIK</sequence>
<dbReference type="Proteomes" id="UP000823661">
    <property type="component" value="Unassembled WGS sequence"/>
</dbReference>
<dbReference type="InterPro" id="IPR003488">
    <property type="entry name" value="DprA"/>
</dbReference>
<comment type="similarity">
    <text evidence="1">Belongs to the DprA/Smf family.</text>
</comment>
<comment type="caution">
    <text evidence="3">The sequence shown here is derived from an EMBL/GenBank/DDBJ whole genome shotgun (WGS) entry which is preliminary data.</text>
</comment>
<gene>
    <name evidence="3" type="ORF">IAC06_00015</name>
</gene>
<organism evidence="3 4">
    <name type="scientific">Candidatus Cryptobacteroides intestinavium</name>
    <dbReference type="NCBI Taxonomy" id="2840766"/>
    <lineage>
        <taxon>Bacteria</taxon>
        <taxon>Pseudomonadati</taxon>
        <taxon>Bacteroidota</taxon>
        <taxon>Bacteroidia</taxon>
        <taxon>Bacteroidales</taxon>
        <taxon>Candidatus Cryptobacteroides</taxon>
    </lineage>
</organism>
<dbReference type="InterPro" id="IPR057666">
    <property type="entry name" value="DrpA_SLOG"/>
</dbReference>
<reference evidence="3" key="1">
    <citation type="submission" date="2020-10" db="EMBL/GenBank/DDBJ databases">
        <authorList>
            <person name="Gilroy R."/>
        </authorList>
    </citation>
    <scope>NUCLEOTIDE SEQUENCE</scope>
    <source>
        <strain evidence="3">B1-20833</strain>
    </source>
</reference>
<evidence type="ECO:0000313" key="4">
    <source>
        <dbReference type="Proteomes" id="UP000823661"/>
    </source>
</evidence>
<dbReference type="Pfam" id="PF02481">
    <property type="entry name" value="DNA_processg_A"/>
    <property type="match status" value="1"/>
</dbReference>
<dbReference type="PANTHER" id="PTHR43022:SF1">
    <property type="entry name" value="PROTEIN SMF"/>
    <property type="match status" value="1"/>
</dbReference>
<dbReference type="SUPFAM" id="SSF102405">
    <property type="entry name" value="MCP/YpsA-like"/>
    <property type="match status" value="1"/>
</dbReference>
<dbReference type="AlphaFoldDB" id="A0A9D9EQH6"/>
<evidence type="ECO:0000259" key="2">
    <source>
        <dbReference type="Pfam" id="PF02481"/>
    </source>
</evidence>
<name>A0A9D9EQH6_9BACT</name>
<proteinExistence type="inferred from homology"/>
<dbReference type="GO" id="GO:0009294">
    <property type="term" value="P:DNA-mediated transformation"/>
    <property type="evidence" value="ECO:0007669"/>
    <property type="project" value="InterPro"/>
</dbReference>
<evidence type="ECO:0000313" key="3">
    <source>
        <dbReference type="EMBL" id="MBO8451255.1"/>
    </source>
</evidence>
<dbReference type="Gene3D" id="3.40.50.450">
    <property type="match status" value="1"/>
</dbReference>
<evidence type="ECO:0000256" key="1">
    <source>
        <dbReference type="ARBA" id="ARBA00006525"/>
    </source>
</evidence>
<feature type="domain" description="Smf/DprA SLOG" evidence="2">
    <location>
        <begin position="81"/>
        <end position="296"/>
    </location>
</feature>
<dbReference type="PANTHER" id="PTHR43022">
    <property type="entry name" value="PROTEIN SMF"/>
    <property type="match status" value="1"/>
</dbReference>
<reference evidence="3" key="2">
    <citation type="journal article" date="2021" name="PeerJ">
        <title>Extensive microbial diversity within the chicken gut microbiome revealed by metagenomics and culture.</title>
        <authorList>
            <person name="Gilroy R."/>
            <person name="Ravi A."/>
            <person name="Getino M."/>
            <person name="Pursley I."/>
            <person name="Horton D.L."/>
            <person name="Alikhan N.F."/>
            <person name="Baker D."/>
            <person name="Gharbi K."/>
            <person name="Hall N."/>
            <person name="Watson M."/>
            <person name="Adriaenssens E.M."/>
            <person name="Foster-Nyarko E."/>
            <person name="Jarju S."/>
            <person name="Secka A."/>
            <person name="Antonio M."/>
            <person name="Oren A."/>
            <person name="Chaudhuri R.R."/>
            <person name="La Ragione R."/>
            <person name="Hildebrand F."/>
            <person name="Pallen M.J."/>
        </authorList>
    </citation>
    <scope>NUCLEOTIDE SEQUENCE</scope>
    <source>
        <strain evidence="3">B1-20833</strain>
    </source>
</reference>